<sequence length="129" mass="14864">MACGRTNRWETFGAVFTAAGFPVPTTVRDVSEHYLMWGLARREETPDGTRWSVPAALPLPGDLLPLDADLTKRLEWIRWTTRTGPLVNGLIEYLVDDLGEPQRYSPFWTAWRLPPRRCRRCPHRLCGTR</sequence>
<dbReference type="AlphaFoldDB" id="A0A5J4LDY7"/>
<keyword evidence="2" id="KW-1185">Reference proteome</keyword>
<dbReference type="EMBL" id="BLAG01000014">
    <property type="protein sequence ID" value="GES32393.1"/>
    <property type="molecule type" value="Genomic_DNA"/>
</dbReference>
<evidence type="ECO:0000313" key="1">
    <source>
        <dbReference type="EMBL" id="GES32393.1"/>
    </source>
</evidence>
<comment type="caution">
    <text evidence="1">The sequence shown here is derived from an EMBL/GenBank/DDBJ whole genome shotgun (WGS) entry which is preliminary data.</text>
</comment>
<dbReference type="Proteomes" id="UP000325598">
    <property type="component" value="Unassembled WGS sequence"/>
</dbReference>
<gene>
    <name evidence="1" type="ORF">San01_48800</name>
</gene>
<accession>A0A5J4LDY7</accession>
<organism evidence="1 2">
    <name type="scientific">Streptomyces angustmyceticus</name>
    <dbReference type="NCBI Taxonomy" id="285578"/>
    <lineage>
        <taxon>Bacteria</taxon>
        <taxon>Bacillati</taxon>
        <taxon>Actinomycetota</taxon>
        <taxon>Actinomycetes</taxon>
        <taxon>Kitasatosporales</taxon>
        <taxon>Streptomycetaceae</taxon>
        <taxon>Streptomyces</taxon>
    </lineage>
</organism>
<dbReference type="Pfam" id="PF19508">
    <property type="entry name" value="DUF6042"/>
    <property type="match status" value="1"/>
</dbReference>
<protein>
    <submittedName>
        <fullName evidence="1">Uncharacterized protein</fullName>
    </submittedName>
</protein>
<name>A0A5J4LDY7_9ACTN</name>
<dbReference type="InterPro" id="IPR046105">
    <property type="entry name" value="DUF6042"/>
</dbReference>
<proteinExistence type="predicted"/>
<evidence type="ECO:0000313" key="2">
    <source>
        <dbReference type="Proteomes" id="UP000325598"/>
    </source>
</evidence>
<reference evidence="1 2" key="1">
    <citation type="submission" date="2019-10" db="EMBL/GenBank/DDBJ databases">
        <title>Whole genome shotgun sequence of Streptomyces angustmyceticus NBRC 3934.</title>
        <authorList>
            <person name="Hosoyama A."/>
            <person name="Ichikawa N."/>
            <person name="Kimura A."/>
            <person name="Kitahashi Y."/>
            <person name="Komaki H."/>
            <person name="Uohara A."/>
        </authorList>
    </citation>
    <scope>NUCLEOTIDE SEQUENCE [LARGE SCALE GENOMIC DNA]</scope>
    <source>
        <strain evidence="1 2">NBRC 3934</strain>
    </source>
</reference>